<organism evidence="1 2">
    <name type="scientific">Ciona intestinalis</name>
    <name type="common">Transparent sea squirt</name>
    <name type="synonym">Ascidia intestinalis</name>
    <dbReference type="NCBI Taxonomy" id="7719"/>
    <lineage>
        <taxon>Eukaryota</taxon>
        <taxon>Metazoa</taxon>
        <taxon>Chordata</taxon>
        <taxon>Tunicata</taxon>
        <taxon>Ascidiacea</taxon>
        <taxon>Phlebobranchia</taxon>
        <taxon>Cionidae</taxon>
        <taxon>Ciona</taxon>
    </lineage>
</organism>
<protein>
    <submittedName>
        <fullName evidence="1">Uncharacterized protein</fullName>
    </submittedName>
</protein>
<proteinExistence type="predicted"/>
<evidence type="ECO:0000313" key="1">
    <source>
        <dbReference type="Ensembl" id="ENSCINP00000031579.1"/>
    </source>
</evidence>
<reference evidence="1" key="3">
    <citation type="submission" date="2025-08" db="UniProtKB">
        <authorList>
            <consortium name="Ensembl"/>
        </authorList>
    </citation>
    <scope>IDENTIFICATION</scope>
</reference>
<sequence length="31" mass="3837">MTWFHYYTVLRLNTDIKFRINKKLITSTNFA</sequence>
<keyword evidence="2" id="KW-1185">Reference proteome</keyword>
<evidence type="ECO:0000313" key="2">
    <source>
        <dbReference type="Proteomes" id="UP000008144"/>
    </source>
</evidence>
<dbReference type="AlphaFoldDB" id="H2XPJ5"/>
<accession>H2XPJ5</accession>
<dbReference type="InParanoid" id="H2XPJ5"/>
<dbReference type="EMBL" id="EAAA01001772">
    <property type="status" value="NOT_ANNOTATED_CDS"/>
    <property type="molecule type" value="Genomic_DNA"/>
</dbReference>
<reference evidence="1" key="2">
    <citation type="journal article" date="2008" name="Genome Biol.">
        <title>Improved genome assembly and evidence-based global gene model set for the chordate Ciona intestinalis: new insight into intron and operon populations.</title>
        <authorList>
            <person name="Satou Y."/>
            <person name="Mineta K."/>
            <person name="Ogasawara M."/>
            <person name="Sasakura Y."/>
            <person name="Shoguchi E."/>
            <person name="Ueno K."/>
            <person name="Yamada L."/>
            <person name="Matsumoto J."/>
            <person name="Wasserscheid J."/>
            <person name="Dewar K."/>
            <person name="Wiley G.B."/>
            <person name="Macmil S.L."/>
            <person name="Roe B.A."/>
            <person name="Zeller R.W."/>
            <person name="Hastings K.E."/>
            <person name="Lemaire P."/>
            <person name="Lindquist E."/>
            <person name="Endo T."/>
            <person name="Hotta K."/>
            <person name="Inaba K."/>
        </authorList>
    </citation>
    <scope>NUCLEOTIDE SEQUENCE [LARGE SCALE GENOMIC DNA]</scope>
    <source>
        <strain evidence="1">wild type</strain>
    </source>
</reference>
<dbReference type="Ensembl" id="ENSCINT00000036649.1">
    <property type="protein sequence ID" value="ENSCINP00000031579.1"/>
    <property type="gene ID" value="ENSCING00000021922.1"/>
</dbReference>
<name>H2XPJ5_CIOIN</name>
<reference evidence="2" key="1">
    <citation type="journal article" date="2002" name="Science">
        <title>The draft genome of Ciona intestinalis: insights into chordate and vertebrate origins.</title>
        <authorList>
            <person name="Dehal P."/>
            <person name="Satou Y."/>
            <person name="Campbell R.K."/>
            <person name="Chapman J."/>
            <person name="Degnan B."/>
            <person name="De Tomaso A."/>
            <person name="Davidson B."/>
            <person name="Di Gregorio A."/>
            <person name="Gelpke M."/>
            <person name="Goodstein D.M."/>
            <person name="Harafuji N."/>
            <person name="Hastings K.E."/>
            <person name="Ho I."/>
            <person name="Hotta K."/>
            <person name="Huang W."/>
            <person name="Kawashima T."/>
            <person name="Lemaire P."/>
            <person name="Martinez D."/>
            <person name="Meinertzhagen I.A."/>
            <person name="Necula S."/>
            <person name="Nonaka M."/>
            <person name="Putnam N."/>
            <person name="Rash S."/>
            <person name="Saiga H."/>
            <person name="Satake M."/>
            <person name="Terry A."/>
            <person name="Yamada L."/>
            <person name="Wang H.G."/>
            <person name="Awazu S."/>
            <person name="Azumi K."/>
            <person name="Boore J."/>
            <person name="Branno M."/>
            <person name="Chin-Bow S."/>
            <person name="DeSantis R."/>
            <person name="Doyle S."/>
            <person name="Francino P."/>
            <person name="Keys D.N."/>
            <person name="Haga S."/>
            <person name="Hayashi H."/>
            <person name="Hino K."/>
            <person name="Imai K.S."/>
            <person name="Inaba K."/>
            <person name="Kano S."/>
            <person name="Kobayashi K."/>
            <person name="Kobayashi M."/>
            <person name="Lee B.I."/>
            <person name="Makabe K.W."/>
            <person name="Manohar C."/>
            <person name="Matassi G."/>
            <person name="Medina M."/>
            <person name="Mochizuki Y."/>
            <person name="Mount S."/>
            <person name="Morishita T."/>
            <person name="Miura S."/>
            <person name="Nakayama A."/>
            <person name="Nishizaka S."/>
            <person name="Nomoto H."/>
            <person name="Ohta F."/>
            <person name="Oishi K."/>
            <person name="Rigoutsos I."/>
            <person name="Sano M."/>
            <person name="Sasaki A."/>
            <person name="Sasakura Y."/>
            <person name="Shoguchi E."/>
            <person name="Shin-i T."/>
            <person name="Spagnuolo A."/>
            <person name="Stainier D."/>
            <person name="Suzuki M.M."/>
            <person name="Tassy O."/>
            <person name="Takatori N."/>
            <person name="Tokuoka M."/>
            <person name="Yagi K."/>
            <person name="Yoshizaki F."/>
            <person name="Wada S."/>
            <person name="Zhang C."/>
            <person name="Hyatt P.D."/>
            <person name="Larimer F."/>
            <person name="Detter C."/>
            <person name="Doggett N."/>
            <person name="Glavina T."/>
            <person name="Hawkins T."/>
            <person name="Richardson P."/>
            <person name="Lucas S."/>
            <person name="Kohara Y."/>
            <person name="Levine M."/>
            <person name="Satoh N."/>
            <person name="Rokhsar D.S."/>
        </authorList>
    </citation>
    <scope>NUCLEOTIDE SEQUENCE [LARGE SCALE GENOMIC DNA]</scope>
</reference>
<dbReference type="Proteomes" id="UP000008144">
    <property type="component" value="Chromosome 3"/>
</dbReference>
<dbReference type="HOGENOM" id="CLU_3399279_0_0_1"/>
<reference evidence="1" key="4">
    <citation type="submission" date="2025-09" db="UniProtKB">
        <authorList>
            <consortium name="Ensembl"/>
        </authorList>
    </citation>
    <scope>IDENTIFICATION</scope>
</reference>